<dbReference type="AlphaFoldDB" id="A0A919UIN1"/>
<dbReference type="EMBL" id="BONQ01000192">
    <property type="protein sequence ID" value="GIG52855.1"/>
    <property type="molecule type" value="Genomic_DNA"/>
</dbReference>
<evidence type="ECO:0000313" key="2">
    <source>
        <dbReference type="EMBL" id="GIG52855.1"/>
    </source>
</evidence>
<evidence type="ECO:0000256" key="1">
    <source>
        <dbReference type="SAM" id="Phobius"/>
    </source>
</evidence>
<keyword evidence="1" id="KW-0812">Transmembrane</keyword>
<reference evidence="2" key="1">
    <citation type="submission" date="2021-01" db="EMBL/GenBank/DDBJ databases">
        <title>Whole genome shotgun sequence of Dactylosporangium siamense NBRC 106093.</title>
        <authorList>
            <person name="Komaki H."/>
            <person name="Tamura T."/>
        </authorList>
    </citation>
    <scope>NUCLEOTIDE SEQUENCE</scope>
    <source>
        <strain evidence="2">NBRC 106093</strain>
    </source>
</reference>
<organism evidence="2 3">
    <name type="scientific">Dactylosporangium siamense</name>
    <dbReference type="NCBI Taxonomy" id="685454"/>
    <lineage>
        <taxon>Bacteria</taxon>
        <taxon>Bacillati</taxon>
        <taxon>Actinomycetota</taxon>
        <taxon>Actinomycetes</taxon>
        <taxon>Micromonosporales</taxon>
        <taxon>Micromonosporaceae</taxon>
        <taxon>Dactylosporangium</taxon>
    </lineage>
</organism>
<proteinExistence type="predicted"/>
<feature type="transmembrane region" description="Helical" evidence="1">
    <location>
        <begin position="181"/>
        <end position="199"/>
    </location>
</feature>
<feature type="transmembrane region" description="Helical" evidence="1">
    <location>
        <begin position="72"/>
        <end position="89"/>
    </location>
</feature>
<keyword evidence="3" id="KW-1185">Reference proteome</keyword>
<accession>A0A919UIN1</accession>
<keyword evidence="1" id="KW-0472">Membrane</keyword>
<evidence type="ECO:0008006" key="4">
    <source>
        <dbReference type="Google" id="ProtNLM"/>
    </source>
</evidence>
<sequence length="209" mass="22807">MPLTLQFAGRLHAWFGESGVEIVAVMAGTRGRRRRRVREGRQDRVLARANLLRGPKPGRRGRLADADRPGKVAWFAVVLGIVLGVVLLANGTERWYDHLVIQQRGQPAVAHIVGVDNGGKGVWVQVRFTTGAGMEVVTEVPDPPTDARLTLGGEIPVRYDPDDPKGRVTFAGDDQAVISRWFFIVSGTVLLGLSGFAAVTRLRTTRRPA</sequence>
<gene>
    <name evidence="2" type="ORF">Dsi01nite_108960</name>
</gene>
<keyword evidence="1" id="KW-1133">Transmembrane helix</keyword>
<name>A0A919UIN1_9ACTN</name>
<dbReference type="Proteomes" id="UP000660611">
    <property type="component" value="Unassembled WGS sequence"/>
</dbReference>
<protein>
    <recommendedName>
        <fullName evidence="4">DUF3592 domain-containing protein</fullName>
    </recommendedName>
</protein>
<evidence type="ECO:0000313" key="3">
    <source>
        <dbReference type="Proteomes" id="UP000660611"/>
    </source>
</evidence>
<comment type="caution">
    <text evidence="2">The sequence shown here is derived from an EMBL/GenBank/DDBJ whole genome shotgun (WGS) entry which is preliminary data.</text>
</comment>